<dbReference type="EMBL" id="CANHGI010000002">
    <property type="protein sequence ID" value="CAI5443534.1"/>
    <property type="molecule type" value="Genomic_DNA"/>
</dbReference>
<evidence type="ECO:0000256" key="1">
    <source>
        <dbReference type="SAM" id="SignalP"/>
    </source>
</evidence>
<organism evidence="2 4">
    <name type="scientific">Caenorhabditis angaria</name>
    <dbReference type="NCBI Taxonomy" id="860376"/>
    <lineage>
        <taxon>Eukaryota</taxon>
        <taxon>Metazoa</taxon>
        <taxon>Ecdysozoa</taxon>
        <taxon>Nematoda</taxon>
        <taxon>Chromadorea</taxon>
        <taxon>Rhabditida</taxon>
        <taxon>Rhabditina</taxon>
        <taxon>Rhabditomorpha</taxon>
        <taxon>Rhabditoidea</taxon>
        <taxon>Rhabditidae</taxon>
        <taxon>Peloderinae</taxon>
        <taxon>Caenorhabditis</taxon>
    </lineage>
</organism>
<dbReference type="Proteomes" id="UP001152747">
    <property type="component" value="Unassembled WGS sequence"/>
</dbReference>
<sequence length="71" mass="8173">MQFFLITFAILATTVLLQFHVAAQDDDVIVEETVTQGPRLPRQRDMFANWRRRTAAPPSNCDPFLFFCLGK</sequence>
<gene>
    <name evidence="2" type="ORF">CAMP_LOCUS6171</name>
    <name evidence="3" type="ORF">CAMP_LOCUS6172</name>
</gene>
<feature type="signal peptide" evidence="1">
    <location>
        <begin position="1"/>
        <end position="23"/>
    </location>
</feature>
<protein>
    <submittedName>
        <fullName evidence="2">Uncharacterized protein</fullName>
    </submittedName>
</protein>
<dbReference type="EMBL" id="CANHGI010000002">
    <property type="protein sequence ID" value="CAI5443535.1"/>
    <property type="molecule type" value="Genomic_DNA"/>
</dbReference>
<evidence type="ECO:0000313" key="4">
    <source>
        <dbReference type="Proteomes" id="UP001152747"/>
    </source>
</evidence>
<evidence type="ECO:0000313" key="2">
    <source>
        <dbReference type="EMBL" id="CAI5443534.1"/>
    </source>
</evidence>
<proteinExistence type="predicted"/>
<keyword evidence="4" id="KW-1185">Reference proteome</keyword>
<evidence type="ECO:0000313" key="3">
    <source>
        <dbReference type="EMBL" id="CAI5443535.1"/>
    </source>
</evidence>
<reference evidence="2" key="1">
    <citation type="submission" date="2022-11" db="EMBL/GenBank/DDBJ databases">
        <authorList>
            <person name="Kikuchi T."/>
        </authorList>
    </citation>
    <scope>NUCLEOTIDE SEQUENCE</scope>
    <source>
        <strain evidence="2">PS1010</strain>
    </source>
</reference>
<keyword evidence="1" id="KW-0732">Signal</keyword>
<feature type="chain" id="PRO_5040653022" evidence="1">
    <location>
        <begin position="24"/>
        <end position="71"/>
    </location>
</feature>
<comment type="caution">
    <text evidence="2">The sequence shown here is derived from an EMBL/GenBank/DDBJ whole genome shotgun (WGS) entry which is preliminary data.</text>
</comment>
<dbReference type="AlphaFoldDB" id="A0A9P1IE80"/>
<accession>A0A9P1IE80</accession>
<name>A0A9P1IE80_9PELO</name>